<organism evidence="1 2">
    <name type="scientific">Rhizoctonia solani AG-3 Rhs1AP</name>
    <dbReference type="NCBI Taxonomy" id="1086054"/>
    <lineage>
        <taxon>Eukaryota</taxon>
        <taxon>Fungi</taxon>
        <taxon>Dikarya</taxon>
        <taxon>Basidiomycota</taxon>
        <taxon>Agaricomycotina</taxon>
        <taxon>Agaricomycetes</taxon>
        <taxon>Cantharellales</taxon>
        <taxon>Ceratobasidiaceae</taxon>
        <taxon>Rhizoctonia</taxon>
    </lineage>
</organism>
<sequence length="401" mass="44635">MTPGQASLFQDLFSLGYPQDSAFHGSSSFSNGFSDPSTWLSQTETDAKDEDDDPEGAISIISHMPALDPNAESNTLPFILQNYAAWVTRKSFEPLKLTHISRDFVFAHYGASLESRWILVLLANVGGIIGRAGGLDQVYMPLLSALHNSVLQRIASVAGDDESIQVIDLALEAISVHFFVSPIPEAEALRQAVASVFRRLGHGPVVNLSSLKNYSFCLEHYAHIDILLGGLTGFPMTFRYDTTFLSPPWTEPSAHWIFGIPDHLIALFARMNMMREDRSIPIPTLVSELEREICAFRPVQSESTRSFLCVVRMMIQECWRQVAYIYLYMAVCGESSEGYRVKCAMKQLMDLVNGTTPGRFPDEFLAATYMMVRSNLPIHFLLSSLLGCPCRSTTCRPPNAD</sequence>
<evidence type="ECO:0000313" key="2">
    <source>
        <dbReference type="Proteomes" id="UP000030108"/>
    </source>
</evidence>
<reference evidence="2" key="1">
    <citation type="journal article" date="2014" name="Genome Announc.">
        <title>Draft genome sequence of the plant-pathogenic soil fungus Rhizoctonia solani anastomosis group 3 strain Rhs1AP.</title>
        <authorList>
            <person name="Cubeta M.A."/>
            <person name="Thomas E."/>
            <person name="Dean R.A."/>
            <person name="Jabaji S."/>
            <person name="Neate S.M."/>
            <person name="Tavantzis S."/>
            <person name="Toda T."/>
            <person name="Vilgalys R."/>
            <person name="Bharathan N."/>
            <person name="Fedorova-Abrams N."/>
            <person name="Pakala S.B."/>
            <person name="Pakala S.M."/>
            <person name="Zafar N."/>
            <person name="Joardar V."/>
            <person name="Losada L."/>
            <person name="Nierman W.C."/>
        </authorList>
    </citation>
    <scope>NUCLEOTIDE SEQUENCE [LARGE SCALE GENOMIC DNA]</scope>
    <source>
        <strain evidence="2">AG-3</strain>
    </source>
</reference>
<dbReference type="OrthoDB" id="10508764at2759"/>
<dbReference type="EMBL" id="JATN01000322">
    <property type="protein sequence ID" value="EUC53627.1"/>
    <property type="molecule type" value="Genomic_DNA"/>
</dbReference>
<dbReference type="Proteomes" id="UP000030108">
    <property type="component" value="Unassembled WGS sequence"/>
</dbReference>
<name>X8IVD1_9AGAM</name>
<gene>
    <name evidence="1" type="ORF">RSOL_014180</name>
</gene>
<protein>
    <submittedName>
        <fullName evidence="1">Fungal-specific transcription factor domain protein</fullName>
    </submittedName>
</protein>
<dbReference type="AlphaFoldDB" id="X8IVD1"/>
<evidence type="ECO:0000313" key="1">
    <source>
        <dbReference type="EMBL" id="EUC53627.1"/>
    </source>
</evidence>
<comment type="caution">
    <text evidence="1">The sequence shown here is derived from an EMBL/GenBank/DDBJ whole genome shotgun (WGS) entry which is preliminary data.</text>
</comment>
<accession>X8IVD1</accession>
<proteinExistence type="predicted"/>